<evidence type="ECO:0000259" key="4">
    <source>
        <dbReference type="PROSITE" id="PS51176"/>
    </source>
</evidence>
<comment type="similarity">
    <text evidence="1">Belongs to the prephenate/arogenate dehydrogenase family.</text>
</comment>
<dbReference type="InterPro" id="IPR046825">
    <property type="entry name" value="PDH_C"/>
</dbReference>
<feature type="domain" description="Prephenate/arogenate dehydrogenase" evidence="4">
    <location>
        <begin position="8"/>
        <end position="285"/>
    </location>
</feature>
<dbReference type="FunFam" id="3.40.50.720:FF:000208">
    <property type="entry name" value="Prephenate dehydrogenase"/>
    <property type="match status" value="1"/>
</dbReference>
<dbReference type="InterPro" id="IPR003099">
    <property type="entry name" value="Prephen_DH"/>
</dbReference>
<evidence type="ECO:0000256" key="1">
    <source>
        <dbReference type="ARBA" id="ARBA00007964"/>
    </source>
</evidence>
<keyword evidence="2" id="KW-0560">Oxidoreductase</keyword>
<dbReference type="InterPro" id="IPR050812">
    <property type="entry name" value="Preph/Arog_dehydrog"/>
</dbReference>
<evidence type="ECO:0000256" key="2">
    <source>
        <dbReference type="ARBA" id="ARBA00023002"/>
    </source>
</evidence>
<dbReference type="SUPFAM" id="SSF51735">
    <property type="entry name" value="NAD(P)-binding Rossmann-fold domains"/>
    <property type="match status" value="1"/>
</dbReference>
<protein>
    <submittedName>
        <fullName evidence="5">Prephenate dehydrogenase</fullName>
    </submittedName>
</protein>
<dbReference type="Pfam" id="PF02153">
    <property type="entry name" value="PDH_N"/>
    <property type="match status" value="1"/>
</dbReference>
<dbReference type="InterPro" id="IPR046826">
    <property type="entry name" value="PDH_N"/>
</dbReference>
<dbReference type="GO" id="GO:0008977">
    <property type="term" value="F:prephenate dehydrogenase (NAD+) activity"/>
    <property type="evidence" value="ECO:0007669"/>
    <property type="project" value="InterPro"/>
</dbReference>
<dbReference type="Pfam" id="PF20463">
    <property type="entry name" value="PDH_C"/>
    <property type="match status" value="1"/>
</dbReference>
<evidence type="ECO:0000256" key="3">
    <source>
        <dbReference type="ARBA" id="ARBA00029440"/>
    </source>
</evidence>
<dbReference type="GO" id="GO:0006571">
    <property type="term" value="P:tyrosine biosynthetic process"/>
    <property type="evidence" value="ECO:0007669"/>
    <property type="project" value="InterPro"/>
</dbReference>
<name>A0A934M4J5_9CLOT</name>
<organism evidence="5 6">
    <name type="scientific">Clostridium aciditolerans</name>
    <dbReference type="NCBI Taxonomy" id="339861"/>
    <lineage>
        <taxon>Bacteria</taxon>
        <taxon>Bacillati</taxon>
        <taxon>Bacillota</taxon>
        <taxon>Clostridia</taxon>
        <taxon>Eubacteriales</taxon>
        <taxon>Clostridiaceae</taxon>
        <taxon>Clostridium</taxon>
    </lineage>
</organism>
<dbReference type="GO" id="GO:0004665">
    <property type="term" value="F:prephenate dehydrogenase (NADP+) activity"/>
    <property type="evidence" value="ECO:0007669"/>
    <property type="project" value="InterPro"/>
</dbReference>
<evidence type="ECO:0000313" key="5">
    <source>
        <dbReference type="EMBL" id="MBI6874317.1"/>
    </source>
</evidence>
<keyword evidence="6" id="KW-1185">Reference proteome</keyword>
<accession>A0A934M4J5</accession>
<dbReference type="RefSeq" id="WP_211143710.1">
    <property type="nucleotide sequence ID" value="NZ_JAEEGB010000026.1"/>
</dbReference>
<dbReference type="PANTHER" id="PTHR21363:SF0">
    <property type="entry name" value="PREPHENATE DEHYDROGENASE [NADP(+)]"/>
    <property type="match status" value="1"/>
</dbReference>
<proteinExistence type="inferred from homology"/>
<comment type="caution">
    <text evidence="5">The sequence shown here is derived from an EMBL/GenBank/DDBJ whole genome shotgun (WGS) entry which is preliminary data.</text>
</comment>
<sequence length="285" mass="31603">MDESGFKLNIAIVGLGLIGASYAMALKDLAPKCIYGVDKNKETLKKALDMGIIDEAYKNGDVFLKDVDLIIIALYPQDTVGFIKDNLHNFKEGVLITDTSGVKESVVDKINSILPDDMEFIGGHPMAGKEAGGIKLASKEIFKGANYIITPTGKNNKCNIDIIEKMAKSIGFKNVIYINPEEHDRIISFTSQLPHVIAVSLIDACIEENDIGLYTGGSFRDATRVAVINPMLWSELFTMNSEKLISEIERFEESISKLKDAIKCRDVDKLDHIFKQVSLKRKELI</sequence>
<dbReference type="InterPro" id="IPR008927">
    <property type="entry name" value="6-PGluconate_DH-like_C_sf"/>
</dbReference>
<comment type="pathway">
    <text evidence="3">Amino-acid biosynthesis.</text>
</comment>
<dbReference type="InterPro" id="IPR036291">
    <property type="entry name" value="NAD(P)-bd_dom_sf"/>
</dbReference>
<reference evidence="5" key="1">
    <citation type="submission" date="2020-12" db="EMBL/GenBank/DDBJ databases">
        <title>Clostridium thailandense sp. nov., a novel acetogenic bacterium isolated from peat land soil in Thailand.</title>
        <authorList>
            <person name="Chaikitkaew S."/>
            <person name="Birkeland N.K."/>
        </authorList>
    </citation>
    <scope>NUCLEOTIDE SEQUENCE</scope>
    <source>
        <strain evidence="5">DSM 17425</strain>
    </source>
</reference>
<dbReference type="PROSITE" id="PS51176">
    <property type="entry name" value="PDH_ADH"/>
    <property type="match status" value="1"/>
</dbReference>
<dbReference type="Gene3D" id="3.40.50.720">
    <property type="entry name" value="NAD(P)-binding Rossmann-like Domain"/>
    <property type="match status" value="1"/>
</dbReference>
<dbReference type="EMBL" id="JAEEGB010000026">
    <property type="protein sequence ID" value="MBI6874317.1"/>
    <property type="molecule type" value="Genomic_DNA"/>
</dbReference>
<dbReference type="GO" id="GO:0070403">
    <property type="term" value="F:NAD+ binding"/>
    <property type="evidence" value="ECO:0007669"/>
    <property type="project" value="InterPro"/>
</dbReference>
<dbReference type="PANTHER" id="PTHR21363">
    <property type="entry name" value="PREPHENATE DEHYDROGENASE"/>
    <property type="match status" value="1"/>
</dbReference>
<evidence type="ECO:0000313" key="6">
    <source>
        <dbReference type="Proteomes" id="UP000622687"/>
    </source>
</evidence>
<dbReference type="Proteomes" id="UP000622687">
    <property type="component" value="Unassembled WGS sequence"/>
</dbReference>
<dbReference type="Gene3D" id="1.10.3660.10">
    <property type="entry name" value="6-phosphogluconate dehydrogenase C-terminal like domain"/>
    <property type="match status" value="1"/>
</dbReference>
<gene>
    <name evidence="5" type="ORF">I6U51_16725</name>
</gene>
<dbReference type="SUPFAM" id="SSF48179">
    <property type="entry name" value="6-phosphogluconate dehydrogenase C-terminal domain-like"/>
    <property type="match status" value="1"/>
</dbReference>
<dbReference type="AlphaFoldDB" id="A0A934M4J5"/>